<dbReference type="EMBL" id="CP158367">
    <property type="protein sequence ID" value="XBX75224.1"/>
    <property type="molecule type" value="Genomic_DNA"/>
</dbReference>
<gene>
    <name evidence="1" type="ORF">PRVXT_000334</name>
</gene>
<sequence>MIFYLDECFNTGNNWNDKSQPYFTYGGWIISEDNLEKANSIVKSFAEKHQGELKSKSFASHKGIKKVINLSKELMSKSNAVPYFVCFEKNYLIACKVVELFFDCQTNCKVNGYLTFPNEFEYFKIISNTEGINVSYENAKKYLPPIKMTKKALADIISTDQRLCTYIGDIINDENIHSECIYNIIEKLESLFYKQGFEQISNIFKIENFDAKKIYEELIGEELKDTTGIKVSKKSILVQPSLYEMIQNLRNHYRNLRLVVDTLGIQDSQFAEISERLEVPIEVVEESENEFMILASDLLVGHVARLVKNIIDNSNFVGESDIELLKSTITEKNSVFEHQSSIWHLKFSEKSGKKILEKLGYQLNDNGTNQILKDSFHLFRK</sequence>
<proteinExistence type="predicted"/>
<protein>
    <submittedName>
        <fullName evidence="1">DUF3800 domain-containing protein</fullName>
    </submittedName>
</protein>
<dbReference type="RefSeq" id="WP_350343969.1">
    <property type="nucleotide sequence ID" value="NZ_CP158367.1"/>
</dbReference>
<dbReference type="AlphaFoldDB" id="A0AAU7VM72"/>
<reference evidence="1" key="2">
    <citation type="submission" date="2024-06" db="EMBL/GenBank/DDBJ databases">
        <authorList>
            <person name="Petrova K.O."/>
            <person name="Toshchakov S.V."/>
            <person name="Boltjanskaja Y.V."/>
            <person name="Kevbrin V."/>
        </authorList>
    </citation>
    <scope>NUCLEOTIDE SEQUENCE</scope>
    <source>
        <strain evidence="1">Z-910T</strain>
    </source>
</reference>
<reference evidence="1" key="1">
    <citation type="journal article" date="2013" name="Extremophiles">
        <title>Proteinivorax tanatarense gen. nov., sp. nov., an anaerobic, haloalkaliphilic, proteolytic bacterium isolated from a decaying algal bloom, and proposal of Proteinivoraceae fam. nov.</title>
        <authorList>
            <person name="Kevbrin V."/>
            <person name="Boltyanskaya Y."/>
            <person name="Zhilina T."/>
            <person name="Kolganova T."/>
            <person name="Lavrentjeva E."/>
            <person name="Kuznetsov B."/>
        </authorList>
    </citation>
    <scope>NUCLEOTIDE SEQUENCE</scope>
    <source>
        <strain evidence="1">Z-910T</strain>
    </source>
</reference>
<dbReference type="Pfam" id="PF12686">
    <property type="entry name" value="DUF3800"/>
    <property type="match status" value="1"/>
</dbReference>
<organism evidence="1">
    <name type="scientific">Proteinivorax tanatarense</name>
    <dbReference type="NCBI Taxonomy" id="1260629"/>
    <lineage>
        <taxon>Bacteria</taxon>
        <taxon>Bacillati</taxon>
        <taxon>Bacillota</taxon>
        <taxon>Clostridia</taxon>
        <taxon>Eubacteriales</taxon>
        <taxon>Proteinivoracaceae</taxon>
        <taxon>Proteinivorax</taxon>
    </lineage>
</organism>
<name>A0AAU7VM72_9FIRM</name>
<accession>A0AAU7VM72</accession>
<dbReference type="InterPro" id="IPR024524">
    <property type="entry name" value="DUF3800"/>
</dbReference>
<evidence type="ECO:0000313" key="1">
    <source>
        <dbReference type="EMBL" id="XBX75224.1"/>
    </source>
</evidence>